<dbReference type="Proteomes" id="UP001596540">
    <property type="component" value="Unassembled WGS sequence"/>
</dbReference>
<feature type="compositionally biased region" description="Low complexity" evidence="1">
    <location>
        <begin position="97"/>
        <end position="110"/>
    </location>
</feature>
<evidence type="ECO:0008006" key="4">
    <source>
        <dbReference type="Google" id="ProtNLM"/>
    </source>
</evidence>
<dbReference type="EMBL" id="JBHTBH010000003">
    <property type="protein sequence ID" value="MFC7327647.1"/>
    <property type="molecule type" value="Genomic_DNA"/>
</dbReference>
<comment type="caution">
    <text evidence="2">The sequence shown here is derived from an EMBL/GenBank/DDBJ whole genome shotgun (WGS) entry which is preliminary data.</text>
</comment>
<organism evidence="2 3">
    <name type="scientific">Marinactinospora rubrisoli</name>
    <dbReference type="NCBI Taxonomy" id="2715399"/>
    <lineage>
        <taxon>Bacteria</taxon>
        <taxon>Bacillati</taxon>
        <taxon>Actinomycetota</taxon>
        <taxon>Actinomycetes</taxon>
        <taxon>Streptosporangiales</taxon>
        <taxon>Nocardiopsidaceae</taxon>
        <taxon>Marinactinospora</taxon>
    </lineage>
</organism>
<name>A0ABW2KEY2_9ACTN</name>
<dbReference type="Gene3D" id="6.10.250.660">
    <property type="match status" value="1"/>
</dbReference>
<dbReference type="RefSeq" id="WP_379870419.1">
    <property type="nucleotide sequence ID" value="NZ_JBHTBH010000003.1"/>
</dbReference>
<reference evidence="3" key="1">
    <citation type="journal article" date="2019" name="Int. J. Syst. Evol. Microbiol.">
        <title>The Global Catalogue of Microorganisms (GCM) 10K type strain sequencing project: providing services to taxonomists for standard genome sequencing and annotation.</title>
        <authorList>
            <consortium name="The Broad Institute Genomics Platform"/>
            <consortium name="The Broad Institute Genome Sequencing Center for Infectious Disease"/>
            <person name="Wu L."/>
            <person name="Ma J."/>
        </authorList>
    </citation>
    <scope>NUCLEOTIDE SEQUENCE [LARGE SCALE GENOMIC DNA]</scope>
    <source>
        <strain evidence="3">CGMCC 4.7382</strain>
    </source>
</reference>
<evidence type="ECO:0000313" key="3">
    <source>
        <dbReference type="Proteomes" id="UP001596540"/>
    </source>
</evidence>
<keyword evidence="3" id="KW-1185">Reference proteome</keyword>
<evidence type="ECO:0000256" key="1">
    <source>
        <dbReference type="SAM" id="MobiDB-lite"/>
    </source>
</evidence>
<feature type="region of interest" description="Disordered" evidence="1">
    <location>
        <begin position="81"/>
        <end position="152"/>
    </location>
</feature>
<accession>A0ABW2KEY2</accession>
<sequence length="152" mass="16397">MLAGVAFAVMGRGGQLARFPADHPPLDLPDDRPVAGADVARVELPLALWGYHVRAVDEVLRRVAVALRERDERIAELEQRLAEARTSTGPATWYPRSPGDAAEPAAPGEPDSAERTRPDVLVEDPAYGERSVSAGARRGGDLSHDDEDPRSE</sequence>
<evidence type="ECO:0000313" key="2">
    <source>
        <dbReference type="EMBL" id="MFC7327647.1"/>
    </source>
</evidence>
<protein>
    <recommendedName>
        <fullName evidence="4">DivIVA domain-containing protein</fullName>
    </recommendedName>
</protein>
<gene>
    <name evidence="2" type="ORF">ACFQRF_07810</name>
</gene>
<proteinExistence type="predicted"/>